<reference evidence="1" key="1">
    <citation type="submission" date="2014-09" db="EMBL/GenBank/DDBJ databases">
        <authorList>
            <person name="Magalhaes I.L.F."/>
            <person name="Oliveira U."/>
            <person name="Santos F.R."/>
            <person name="Vidigal T.H.D.A."/>
            <person name="Brescovit A.D."/>
            <person name="Santos A.J."/>
        </authorList>
    </citation>
    <scope>NUCLEOTIDE SEQUENCE</scope>
    <source>
        <tissue evidence="1">Shoot tissue taken approximately 20 cm above the soil surface</tissue>
    </source>
</reference>
<evidence type="ECO:0000313" key="1">
    <source>
        <dbReference type="EMBL" id="JAD57912.1"/>
    </source>
</evidence>
<reference evidence="1" key="2">
    <citation type="journal article" date="2015" name="Data Brief">
        <title>Shoot transcriptome of the giant reed, Arundo donax.</title>
        <authorList>
            <person name="Barrero R.A."/>
            <person name="Guerrero F.D."/>
            <person name="Moolhuijzen P."/>
            <person name="Goolsby J.A."/>
            <person name="Tidwell J."/>
            <person name="Bellgard S.E."/>
            <person name="Bellgard M.I."/>
        </authorList>
    </citation>
    <scope>NUCLEOTIDE SEQUENCE</scope>
    <source>
        <tissue evidence="1">Shoot tissue taken approximately 20 cm above the soil surface</tissue>
    </source>
</reference>
<organism evidence="1">
    <name type="scientific">Arundo donax</name>
    <name type="common">Giant reed</name>
    <name type="synonym">Donax arundinaceus</name>
    <dbReference type="NCBI Taxonomy" id="35708"/>
    <lineage>
        <taxon>Eukaryota</taxon>
        <taxon>Viridiplantae</taxon>
        <taxon>Streptophyta</taxon>
        <taxon>Embryophyta</taxon>
        <taxon>Tracheophyta</taxon>
        <taxon>Spermatophyta</taxon>
        <taxon>Magnoliopsida</taxon>
        <taxon>Liliopsida</taxon>
        <taxon>Poales</taxon>
        <taxon>Poaceae</taxon>
        <taxon>PACMAD clade</taxon>
        <taxon>Arundinoideae</taxon>
        <taxon>Arundineae</taxon>
        <taxon>Arundo</taxon>
    </lineage>
</organism>
<dbReference type="EMBL" id="GBRH01239983">
    <property type="protein sequence ID" value="JAD57912.1"/>
    <property type="molecule type" value="Transcribed_RNA"/>
</dbReference>
<name>A0A0A9BF37_ARUDO</name>
<accession>A0A0A9BF37</accession>
<sequence>MNIRLRTVARSPPL</sequence>
<protein>
    <submittedName>
        <fullName evidence="1">Uncharacterized protein</fullName>
    </submittedName>
</protein>
<proteinExistence type="predicted"/>